<evidence type="ECO:0000256" key="4">
    <source>
        <dbReference type="ARBA" id="ARBA00022692"/>
    </source>
</evidence>
<dbReference type="PANTHER" id="PTHR32309:SF13">
    <property type="entry name" value="FERRIC ENTEROBACTIN TRANSPORT PROTEIN FEPE"/>
    <property type="match status" value="1"/>
</dbReference>
<dbReference type="Proteomes" id="UP001546774">
    <property type="component" value="Unassembled WGS sequence"/>
</dbReference>
<accession>A0ABV1H266</accession>
<evidence type="ECO:0000313" key="9">
    <source>
        <dbReference type="EMBL" id="MEQ2553570.1"/>
    </source>
</evidence>
<evidence type="ECO:0000256" key="6">
    <source>
        <dbReference type="ARBA" id="ARBA00023136"/>
    </source>
</evidence>
<sequence>MENSMKNNDEIEIDLRQIFIVIMSKIAIILLVGVIFGLAAFIGSKLLLKPVYQSQTSLYVLNKQSQGTTTLSDLQSSTQLTQDYMILVKSRTVTEKVISDLGLNTTNEKLAKQISVSTPSDSRVLEITVSNNDQYEAKRIADKVAEISADSICDIMQIEKVNVFEEANISEKPSSPNCLKNAIIAFVLGMVLAIAIVVIRFVMNDTINTSEDIEKYLGISTLALIPLSEDLDDSAEAAAKRKKHKHSSSKKGDK</sequence>
<keyword evidence="3" id="KW-1003">Cell membrane</keyword>
<name>A0ABV1H266_9FIRM</name>
<protein>
    <submittedName>
        <fullName evidence="9">Wzz/FepE/Etk N-terminal domain-containing protein</fullName>
    </submittedName>
</protein>
<dbReference type="Pfam" id="PF02706">
    <property type="entry name" value="Wzz"/>
    <property type="match status" value="1"/>
</dbReference>
<feature type="transmembrane region" description="Helical" evidence="7">
    <location>
        <begin position="182"/>
        <end position="203"/>
    </location>
</feature>
<comment type="caution">
    <text evidence="9">The sequence shown here is derived from an EMBL/GenBank/DDBJ whole genome shotgun (WGS) entry which is preliminary data.</text>
</comment>
<gene>
    <name evidence="9" type="ORF">WMO37_00875</name>
</gene>
<keyword evidence="4 7" id="KW-0812">Transmembrane</keyword>
<proteinExistence type="inferred from homology"/>
<evidence type="ECO:0000313" key="10">
    <source>
        <dbReference type="Proteomes" id="UP001546774"/>
    </source>
</evidence>
<keyword evidence="5 7" id="KW-1133">Transmembrane helix</keyword>
<dbReference type="InterPro" id="IPR003856">
    <property type="entry name" value="LPS_length_determ_N"/>
</dbReference>
<dbReference type="PANTHER" id="PTHR32309">
    <property type="entry name" value="TYROSINE-PROTEIN KINASE"/>
    <property type="match status" value="1"/>
</dbReference>
<keyword evidence="10" id="KW-1185">Reference proteome</keyword>
<feature type="domain" description="Polysaccharide chain length determinant N-terminal" evidence="8">
    <location>
        <begin position="12"/>
        <end position="101"/>
    </location>
</feature>
<evidence type="ECO:0000256" key="2">
    <source>
        <dbReference type="ARBA" id="ARBA00006683"/>
    </source>
</evidence>
<evidence type="ECO:0000256" key="1">
    <source>
        <dbReference type="ARBA" id="ARBA00004651"/>
    </source>
</evidence>
<comment type="subcellular location">
    <subcellularLocation>
        <location evidence="1">Cell membrane</location>
        <topology evidence="1">Multi-pass membrane protein</topology>
    </subcellularLocation>
</comment>
<keyword evidence="6 7" id="KW-0472">Membrane</keyword>
<evidence type="ECO:0000256" key="7">
    <source>
        <dbReference type="SAM" id="Phobius"/>
    </source>
</evidence>
<reference evidence="9" key="1">
    <citation type="submission" date="2024-03" db="EMBL/GenBank/DDBJ databases">
        <title>Human intestinal bacterial collection.</title>
        <authorList>
            <person name="Pauvert C."/>
            <person name="Hitch T.C.A."/>
            <person name="Clavel T."/>
        </authorList>
    </citation>
    <scope>NUCLEOTIDE SEQUENCE [LARGE SCALE GENOMIC DNA]</scope>
    <source>
        <strain evidence="9">CLA-AA-H89B</strain>
    </source>
</reference>
<dbReference type="EMBL" id="JBBMFS010000001">
    <property type="protein sequence ID" value="MEQ2553570.1"/>
    <property type="molecule type" value="Genomic_DNA"/>
</dbReference>
<evidence type="ECO:0000256" key="5">
    <source>
        <dbReference type="ARBA" id="ARBA00022989"/>
    </source>
</evidence>
<dbReference type="InterPro" id="IPR050445">
    <property type="entry name" value="Bact_polysacc_biosynth/exp"/>
</dbReference>
<organism evidence="9 10">
    <name type="scientific">Lachnospira intestinalis</name>
    <dbReference type="NCBI Taxonomy" id="3133158"/>
    <lineage>
        <taxon>Bacteria</taxon>
        <taxon>Bacillati</taxon>
        <taxon>Bacillota</taxon>
        <taxon>Clostridia</taxon>
        <taxon>Lachnospirales</taxon>
        <taxon>Lachnospiraceae</taxon>
        <taxon>Lachnospira</taxon>
    </lineage>
</organism>
<comment type="similarity">
    <text evidence="2">Belongs to the CpsC/CapA family.</text>
</comment>
<evidence type="ECO:0000259" key="8">
    <source>
        <dbReference type="Pfam" id="PF02706"/>
    </source>
</evidence>
<feature type="transmembrane region" description="Helical" evidence="7">
    <location>
        <begin position="20"/>
        <end position="42"/>
    </location>
</feature>
<evidence type="ECO:0000256" key="3">
    <source>
        <dbReference type="ARBA" id="ARBA00022475"/>
    </source>
</evidence>